<feature type="signal peptide" evidence="1">
    <location>
        <begin position="1"/>
        <end position="18"/>
    </location>
</feature>
<dbReference type="AlphaFoldDB" id="A0A1I8FYZ2"/>
<protein>
    <submittedName>
        <fullName evidence="3">SERPIN domain-containing protein</fullName>
    </submittedName>
</protein>
<dbReference type="WBParaSite" id="maker-uti_cns_0000401-snap-gene-0.2-mRNA-1">
    <property type="protein sequence ID" value="maker-uti_cns_0000401-snap-gene-0.2-mRNA-1"/>
    <property type="gene ID" value="maker-uti_cns_0000401-snap-gene-0.2"/>
</dbReference>
<dbReference type="Proteomes" id="UP000095280">
    <property type="component" value="Unplaced"/>
</dbReference>
<evidence type="ECO:0000256" key="1">
    <source>
        <dbReference type="SAM" id="SignalP"/>
    </source>
</evidence>
<evidence type="ECO:0000313" key="3">
    <source>
        <dbReference type="WBParaSite" id="maker-uti_cns_0000401-snap-gene-0.2-mRNA-1"/>
    </source>
</evidence>
<reference evidence="3" key="1">
    <citation type="submission" date="2016-11" db="UniProtKB">
        <authorList>
            <consortium name="WormBaseParasite"/>
        </authorList>
    </citation>
    <scope>IDENTIFICATION</scope>
</reference>
<proteinExistence type="predicted"/>
<feature type="chain" id="PRO_5009318940" evidence="1">
    <location>
        <begin position="19"/>
        <end position="43"/>
    </location>
</feature>
<organism evidence="2 3">
    <name type="scientific">Macrostomum lignano</name>
    <dbReference type="NCBI Taxonomy" id="282301"/>
    <lineage>
        <taxon>Eukaryota</taxon>
        <taxon>Metazoa</taxon>
        <taxon>Spiralia</taxon>
        <taxon>Lophotrochozoa</taxon>
        <taxon>Platyhelminthes</taxon>
        <taxon>Rhabditophora</taxon>
        <taxon>Macrostomorpha</taxon>
        <taxon>Macrostomida</taxon>
        <taxon>Macrostomidae</taxon>
        <taxon>Macrostomum</taxon>
    </lineage>
</organism>
<keyword evidence="2" id="KW-1185">Reference proteome</keyword>
<sequence length="43" mass="4451">MPTMQTASKLLLLPFLLASVPDSELLSSMRSLSSGTAAAISLT</sequence>
<evidence type="ECO:0000313" key="2">
    <source>
        <dbReference type="Proteomes" id="UP000095280"/>
    </source>
</evidence>
<accession>A0A1I8FYZ2</accession>
<name>A0A1I8FYZ2_9PLAT</name>
<keyword evidence="1" id="KW-0732">Signal</keyword>